<protein>
    <recommendedName>
        <fullName evidence="4">Phytocyanin domain-containing protein</fullName>
    </recommendedName>
</protein>
<name>A0A9Q0JY20_9MAGN</name>
<dbReference type="InterPro" id="IPR003245">
    <property type="entry name" value="Phytocyanin_dom"/>
</dbReference>
<keyword evidence="1" id="KW-1015">Disulfide bond</keyword>
<feature type="chain" id="PRO_5040158919" description="Phytocyanin domain-containing protein" evidence="3">
    <location>
        <begin position="25"/>
        <end position="174"/>
    </location>
</feature>
<dbReference type="PANTHER" id="PTHR33021:SF264">
    <property type="entry name" value="OS05G0570900 PROTEIN"/>
    <property type="match status" value="1"/>
</dbReference>
<dbReference type="Gene3D" id="2.60.40.420">
    <property type="entry name" value="Cupredoxins - blue copper proteins"/>
    <property type="match status" value="1"/>
</dbReference>
<dbReference type="PANTHER" id="PTHR33021">
    <property type="entry name" value="BLUE COPPER PROTEIN"/>
    <property type="match status" value="1"/>
</dbReference>
<organism evidence="5 6">
    <name type="scientific">Protea cynaroides</name>
    <dbReference type="NCBI Taxonomy" id="273540"/>
    <lineage>
        <taxon>Eukaryota</taxon>
        <taxon>Viridiplantae</taxon>
        <taxon>Streptophyta</taxon>
        <taxon>Embryophyta</taxon>
        <taxon>Tracheophyta</taxon>
        <taxon>Spermatophyta</taxon>
        <taxon>Magnoliopsida</taxon>
        <taxon>Proteales</taxon>
        <taxon>Proteaceae</taxon>
        <taxon>Protea</taxon>
    </lineage>
</organism>
<dbReference type="PROSITE" id="PS51257">
    <property type="entry name" value="PROKAR_LIPOPROTEIN"/>
    <property type="match status" value="1"/>
</dbReference>
<dbReference type="GO" id="GO:0009055">
    <property type="term" value="F:electron transfer activity"/>
    <property type="evidence" value="ECO:0007669"/>
    <property type="project" value="InterPro"/>
</dbReference>
<gene>
    <name evidence="5" type="ORF">NE237_011206</name>
</gene>
<dbReference type="OrthoDB" id="1916408at2759"/>
<dbReference type="InterPro" id="IPR008972">
    <property type="entry name" value="Cupredoxin"/>
</dbReference>
<sequence length="174" mass="18887">MAKLHVSLFLLAAMGCALMAPSNAMDHIVGGSFGWATPPNTTFYEEWAKPRTFGVGDKLVFMYRPAMQNVLQVNEEEFKACTQRKPIAMYYAGPTVLQLNKTGTYNYYSSVGTHCESGQKLSVTVTNEEGSSGMKFQTEVPAPAPAPEASSAVKTIQNLGLVSGLLYLFVSMLV</sequence>
<dbReference type="Pfam" id="PF02298">
    <property type="entry name" value="Cu_bind_like"/>
    <property type="match status" value="1"/>
</dbReference>
<keyword evidence="2" id="KW-0325">Glycoprotein</keyword>
<proteinExistence type="predicted"/>
<comment type="caution">
    <text evidence="5">The sequence shown here is derived from an EMBL/GenBank/DDBJ whole genome shotgun (WGS) entry which is preliminary data.</text>
</comment>
<accession>A0A9Q0JY20</accession>
<dbReference type="Proteomes" id="UP001141806">
    <property type="component" value="Unassembled WGS sequence"/>
</dbReference>
<dbReference type="EMBL" id="JAMYWD010000011">
    <property type="protein sequence ID" value="KAJ4954423.1"/>
    <property type="molecule type" value="Genomic_DNA"/>
</dbReference>
<feature type="signal peptide" evidence="3">
    <location>
        <begin position="1"/>
        <end position="24"/>
    </location>
</feature>
<keyword evidence="3" id="KW-0732">Signal</keyword>
<evidence type="ECO:0000313" key="6">
    <source>
        <dbReference type="Proteomes" id="UP001141806"/>
    </source>
</evidence>
<evidence type="ECO:0000259" key="4">
    <source>
        <dbReference type="PROSITE" id="PS51485"/>
    </source>
</evidence>
<feature type="domain" description="Phytocyanin" evidence="4">
    <location>
        <begin position="25"/>
        <end position="127"/>
    </location>
</feature>
<evidence type="ECO:0000256" key="2">
    <source>
        <dbReference type="ARBA" id="ARBA00023180"/>
    </source>
</evidence>
<evidence type="ECO:0000256" key="1">
    <source>
        <dbReference type="ARBA" id="ARBA00023157"/>
    </source>
</evidence>
<dbReference type="GO" id="GO:0005886">
    <property type="term" value="C:plasma membrane"/>
    <property type="evidence" value="ECO:0007669"/>
    <property type="project" value="TreeGrafter"/>
</dbReference>
<evidence type="ECO:0000256" key="3">
    <source>
        <dbReference type="SAM" id="SignalP"/>
    </source>
</evidence>
<dbReference type="FunFam" id="2.60.40.420:FF:000034">
    <property type="entry name" value="Cupredoxin superfamily protein"/>
    <property type="match status" value="1"/>
</dbReference>
<dbReference type="PROSITE" id="PS51485">
    <property type="entry name" value="PHYTOCYANIN"/>
    <property type="match status" value="1"/>
</dbReference>
<dbReference type="CDD" id="cd13920">
    <property type="entry name" value="Stellacyanin"/>
    <property type="match status" value="1"/>
</dbReference>
<dbReference type="SUPFAM" id="SSF49503">
    <property type="entry name" value="Cupredoxins"/>
    <property type="match status" value="1"/>
</dbReference>
<keyword evidence="6" id="KW-1185">Reference proteome</keyword>
<evidence type="ECO:0000313" key="5">
    <source>
        <dbReference type="EMBL" id="KAJ4954423.1"/>
    </source>
</evidence>
<dbReference type="InterPro" id="IPR039391">
    <property type="entry name" value="Phytocyanin-like"/>
</dbReference>
<reference evidence="5" key="1">
    <citation type="journal article" date="2023" name="Plant J.">
        <title>The genome of the king protea, Protea cynaroides.</title>
        <authorList>
            <person name="Chang J."/>
            <person name="Duong T.A."/>
            <person name="Schoeman C."/>
            <person name="Ma X."/>
            <person name="Roodt D."/>
            <person name="Barker N."/>
            <person name="Li Z."/>
            <person name="Van de Peer Y."/>
            <person name="Mizrachi E."/>
        </authorList>
    </citation>
    <scope>NUCLEOTIDE SEQUENCE</scope>
    <source>
        <tissue evidence="5">Young leaves</tissue>
    </source>
</reference>
<dbReference type="AlphaFoldDB" id="A0A9Q0JY20"/>